<dbReference type="OMA" id="VWWIGRT"/>
<proteinExistence type="predicted"/>
<gene>
    <name evidence="1" type="ORF">PROQFM164_S03g000426</name>
</gene>
<sequence length="222" mass="25342">MDDNYPLWEKKGRSLQKWIENYRAAGCPYSISTFNLKPRHPDYTVDRTSVHLDAKLLTALNMSNANSTCRKISIRQRDEGPPVWWIGRTGPGVILIDDIFKSKRSDDPYISEFTKAAYKLDFPLDSLKNVIVPNVNEVNTISCIKKVYKSREGLRYPSSTQQAWEPSSSEFHALLGTGIGKIIAAFVLCAWGQGRKRIVRIVTFHIGADVHKLYMRFDLDDM</sequence>
<reference evidence="1" key="1">
    <citation type="journal article" date="2014" name="Nat. Commun.">
        <title>Multiple recent horizontal transfers of a large genomic region in cheese making fungi.</title>
        <authorList>
            <person name="Cheeseman K."/>
            <person name="Ropars J."/>
            <person name="Renault P."/>
            <person name="Dupont J."/>
            <person name="Gouzy J."/>
            <person name="Branca A."/>
            <person name="Abraham A.L."/>
            <person name="Ceppi M."/>
            <person name="Conseiller E."/>
            <person name="Debuchy R."/>
            <person name="Malagnac F."/>
            <person name="Goarin A."/>
            <person name="Silar P."/>
            <person name="Lacoste S."/>
            <person name="Sallet E."/>
            <person name="Bensimon A."/>
            <person name="Giraud T."/>
            <person name="Brygoo Y."/>
        </authorList>
    </citation>
    <scope>NUCLEOTIDE SEQUENCE [LARGE SCALE GENOMIC DNA]</scope>
    <source>
        <strain evidence="1">FM164</strain>
    </source>
</reference>
<evidence type="ECO:0000313" key="1">
    <source>
        <dbReference type="EMBL" id="CDM33702.1"/>
    </source>
</evidence>
<dbReference type="AlphaFoldDB" id="W6QVV4"/>
<protein>
    <submittedName>
        <fullName evidence="1">Uncharacterized protein</fullName>
    </submittedName>
</protein>
<evidence type="ECO:0000313" key="2">
    <source>
        <dbReference type="Proteomes" id="UP000030686"/>
    </source>
</evidence>
<name>W6QVV4_PENRF</name>
<dbReference type="Proteomes" id="UP000030686">
    <property type="component" value="Unassembled WGS sequence"/>
</dbReference>
<dbReference type="EMBL" id="HG792017">
    <property type="protein sequence ID" value="CDM33702.1"/>
    <property type="molecule type" value="Genomic_DNA"/>
</dbReference>
<accession>W6QVV4</accession>
<keyword evidence="2" id="KW-1185">Reference proteome</keyword>
<organism evidence="1 2">
    <name type="scientific">Penicillium roqueforti (strain FM164)</name>
    <dbReference type="NCBI Taxonomy" id="1365484"/>
    <lineage>
        <taxon>Eukaryota</taxon>
        <taxon>Fungi</taxon>
        <taxon>Dikarya</taxon>
        <taxon>Ascomycota</taxon>
        <taxon>Pezizomycotina</taxon>
        <taxon>Eurotiomycetes</taxon>
        <taxon>Eurotiomycetidae</taxon>
        <taxon>Eurotiales</taxon>
        <taxon>Aspergillaceae</taxon>
        <taxon>Penicillium</taxon>
    </lineage>
</organism>
<dbReference type="OrthoDB" id="4366145at2759"/>